<dbReference type="AlphaFoldDB" id="A0A7W8UFK6"/>
<dbReference type="EMBL" id="JACHBK010000013">
    <property type="protein sequence ID" value="MBB5538441.1"/>
    <property type="molecule type" value="Genomic_DNA"/>
</dbReference>
<name>A0A7W8UFK6_9HYPH</name>
<dbReference type="Proteomes" id="UP000585507">
    <property type="component" value="Unassembled WGS sequence"/>
</dbReference>
<gene>
    <name evidence="1" type="ORF">GGD55_005171</name>
</gene>
<accession>A0A7W8UFK6</accession>
<keyword evidence="2" id="KW-1185">Reference proteome</keyword>
<organism evidence="1 2">
    <name type="scientific">Rhizobium giardinii</name>
    <dbReference type="NCBI Taxonomy" id="56731"/>
    <lineage>
        <taxon>Bacteria</taxon>
        <taxon>Pseudomonadati</taxon>
        <taxon>Pseudomonadota</taxon>
        <taxon>Alphaproteobacteria</taxon>
        <taxon>Hyphomicrobiales</taxon>
        <taxon>Rhizobiaceae</taxon>
        <taxon>Rhizobium/Agrobacterium group</taxon>
        <taxon>Rhizobium</taxon>
    </lineage>
</organism>
<protein>
    <submittedName>
        <fullName evidence="1">Uncharacterized protein</fullName>
    </submittedName>
</protein>
<proteinExistence type="predicted"/>
<evidence type="ECO:0000313" key="1">
    <source>
        <dbReference type="EMBL" id="MBB5538441.1"/>
    </source>
</evidence>
<comment type="caution">
    <text evidence="1">The sequence shown here is derived from an EMBL/GenBank/DDBJ whole genome shotgun (WGS) entry which is preliminary data.</text>
</comment>
<reference evidence="1 2" key="1">
    <citation type="submission" date="2020-08" db="EMBL/GenBank/DDBJ databases">
        <title>Genomic Encyclopedia of Type Strains, Phase IV (KMG-V): Genome sequencing to study the core and pangenomes of soil and plant-associated prokaryotes.</title>
        <authorList>
            <person name="Whitman W."/>
        </authorList>
    </citation>
    <scope>NUCLEOTIDE SEQUENCE [LARGE SCALE GENOMIC DNA]</scope>
    <source>
        <strain evidence="1 2">SEMIA 4084</strain>
    </source>
</reference>
<dbReference type="RefSeq" id="WP_051108375.1">
    <property type="nucleotide sequence ID" value="NZ_JACHBK010000013.1"/>
</dbReference>
<sequence>MTSPLFKILKRLDDANIHYFLERHRPDTVDITATVVGQRIEISVFDDDRVEVSCFVGNEDVLDEAVLYEMIDKEISEELNFSKNGGASQSPAAKI</sequence>
<evidence type="ECO:0000313" key="2">
    <source>
        <dbReference type="Proteomes" id="UP000585507"/>
    </source>
</evidence>